<protein>
    <submittedName>
        <fullName evidence="2">Uncharacterized protein</fullName>
    </submittedName>
</protein>
<feature type="region of interest" description="Disordered" evidence="1">
    <location>
        <begin position="88"/>
        <end position="117"/>
    </location>
</feature>
<feature type="compositionally biased region" description="Pro residues" evidence="1">
    <location>
        <begin position="97"/>
        <end position="112"/>
    </location>
</feature>
<evidence type="ECO:0000256" key="1">
    <source>
        <dbReference type="SAM" id="MobiDB-lite"/>
    </source>
</evidence>
<reference evidence="2 3" key="1">
    <citation type="submission" date="2015-01" db="EMBL/GenBank/DDBJ databases">
        <title>Genome of allotetraploid Gossypium barbadense reveals genomic plasticity and fiber elongation in cotton evolution.</title>
        <authorList>
            <person name="Chen X."/>
            <person name="Liu X."/>
            <person name="Zhao B."/>
            <person name="Zheng H."/>
            <person name="Hu Y."/>
            <person name="Lu G."/>
            <person name="Yang C."/>
            <person name="Chen J."/>
            <person name="Shan C."/>
            <person name="Zhang L."/>
            <person name="Zhou Y."/>
            <person name="Wang L."/>
            <person name="Guo W."/>
            <person name="Bai Y."/>
            <person name="Ruan J."/>
            <person name="Shangguan X."/>
            <person name="Mao Y."/>
            <person name="Jiang J."/>
            <person name="Zhu Y."/>
            <person name="Lei J."/>
            <person name="Kang H."/>
            <person name="Chen S."/>
            <person name="He X."/>
            <person name="Wang R."/>
            <person name="Wang Y."/>
            <person name="Chen J."/>
            <person name="Wang L."/>
            <person name="Yu S."/>
            <person name="Wang B."/>
            <person name="Wei J."/>
            <person name="Song S."/>
            <person name="Lu X."/>
            <person name="Gao Z."/>
            <person name="Gu W."/>
            <person name="Deng X."/>
            <person name="Ma D."/>
            <person name="Wang S."/>
            <person name="Liang W."/>
            <person name="Fang L."/>
            <person name="Cai C."/>
            <person name="Zhu X."/>
            <person name="Zhou B."/>
            <person name="Zhang Y."/>
            <person name="Chen Z."/>
            <person name="Xu S."/>
            <person name="Zhu R."/>
            <person name="Wang S."/>
            <person name="Zhang T."/>
            <person name="Zhao G."/>
        </authorList>
    </citation>
    <scope>NUCLEOTIDE SEQUENCE [LARGE SCALE GENOMIC DNA]</scope>
    <source>
        <strain evidence="3">cv. Xinhai21</strain>
        <tissue evidence="2">Leaf</tissue>
    </source>
</reference>
<dbReference type="EMBL" id="KZ662828">
    <property type="protein sequence ID" value="PPS18502.1"/>
    <property type="molecule type" value="Genomic_DNA"/>
</dbReference>
<name>A0A2P5YSE3_GOSBA</name>
<evidence type="ECO:0000313" key="2">
    <source>
        <dbReference type="EMBL" id="PPS18502.1"/>
    </source>
</evidence>
<organism evidence="2 3">
    <name type="scientific">Gossypium barbadense</name>
    <name type="common">Sea Island cotton</name>
    <name type="synonym">Hibiscus barbadensis</name>
    <dbReference type="NCBI Taxonomy" id="3634"/>
    <lineage>
        <taxon>Eukaryota</taxon>
        <taxon>Viridiplantae</taxon>
        <taxon>Streptophyta</taxon>
        <taxon>Embryophyta</taxon>
        <taxon>Tracheophyta</taxon>
        <taxon>Spermatophyta</taxon>
        <taxon>Magnoliopsida</taxon>
        <taxon>eudicotyledons</taxon>
        <taxon>Gunneridae</taxon>
        <taxon>Pentapetalae</taxon>
        <taxon>rosids</taxon>
        <taxon>malvids</taxon>
        <taxon>Malvales</taxon>
        <taxon>Malvaceae</taxon>
        <taxon>Malvoideae</taxon>
        <taxon>Gossypium</taxon>
    </lineage>
</organism>
<accession>A0A2P5YSE3</accession>
<proteinExistence type="predicted"/>
<dbReference type="Proteomes" id="UP000239757">
    <property type="component" value="Unassembled WGS sequence"/>
</dbReference>
<sequence>MPNTRCKSKWPSSPPSHDISIMWLLSAGRRLLRLSLHITRPVRGTTPSSSLAIHSGYPSSYFDWPKGKYDCHGHFRCLLIMEHARYEDDEHLDDDPSPPPSQPIPTPPPPSTTAPMHSITLDDIYRTQSVQLNTIEETSKS</sequence>
<dbReference type="AlphaFoldDB" id="A0A2P5YSE3"/>
<gene>
    <name evidence="2" type="ORF">GOBAR_AA02087</name>
</gene>
<evidence type="ECO:0000313" key="3">
    <source>
        <dbReference type="Proteomes" id="UP000239757"/>
    </source>
</evidence>